<dbReference type="EMBL" id="AFYV02002584">
    <property type="protein sequence ID" value="KFG58256.1"/>
    <property type="molecule type" value="Genomic_DNA"/>
</dbReference>
<feature type="compositionally biased region" description="Low complexity" evidence="1">
    <location>
        <begin position="1400"/>
        <end position="1419"/>
    </location>
</feature>
<feature type="compositionally biased region" description="Low complexity" evidence="1">
    <location>
        <begin position="1134"/>
        <end position="1154"/>
    </location>
</feature>
<comment type="caution">
    <text evidence="2">The sequence shown here is derived from an EMBL/GenBank/DDBJ whole genome shotgun (WGS) entry which is preliminary data.</text>
</comment>
<sequence length="1934" mass="199576">MYPPPPSPLSGRAAAPPEPAPPPQGFLPQGPSAFPPPPAYFSTEPRPPSVAHRTPQVGGFPFSPQAQFSTYAPARPLPAGDLHERSGGRVSFSSAAAFQTCPNPPVSHRLSATASSARLHAVNILRGGAERDCRPSGTLRLSQTAGGDGLSGEEAVELGNFSGLRQPETGGPGLDALRLSESADPLSRSSNAYDTRPGPQIHAHPTPPFAASFSASAQLNSASFNAASFNAASFNSASFNSASFNSASFNSASFNSSSFASSFSGATACAGAGGGFVAERGAEPGPLSQVYVQGKNVYGGASQATQRRAGGEAESLADRREPASQAHLPQPPADGLFVPRSASAHADYHFPGVRTAHGGDDIPPPPGCPEVAPPGLGASFSQRMHCASAEAAAAAAVSVSRPLSGPRPEGGEKADTEREEDLPCFYDSARDPRAMYGARSRREGDGGEAVQAAFPVSAGKRSFDLRTTEEVGDRRLPSSAVKIDGDPGSSREAHAKKEWRPLDLLSLQLEPTERSDDALQSPLLPDIDSLCDPYANSSPFSLDGSTPVDSADEAGLGPDSLEKRTNRDRCLLAEKARLGEGERPEKQTQRDRSRRLYSCVDPLQAVWRLPLERFNPLLLIPRIICEAEGWLPGTTRLAAYGLPPDLSASMLCELLLNLFFTAAGVSGASASLASAAPAPLAASVGEDPTADDVGFLSLYDPLLPPSSLPPSARSSLVDSKQERDEGGVWRLAHAQSKRGVSAASLGSAFSPRFASPKKPDFFVGPRPAEKPLASHAEAVGLESVERVSFRDDASEKFPLSDDLVSPLFPALMCHPGAAFARPAGRQASRGPGRDEEKPKAPTDLGARVDSELLTNWKRQGGRELGTHALDLLRSQRKVDSETRDAPAMALLTFATEHDAKRFWLVFSTGACQAYGYTVLLSPDPSGLGVYTEALASSVALPELRARVEALGPFPLQRQAGVSKPASPSAALPFSVPRPLRPSVSSSVAAVSSSVSSSVSAASCAKPIVAECPLVSSESLALARDAAVALNAACRWHEKSQKCELLFPSEEALLLPCVALHTFPPASQGLPVTALLLAVPVQRLSSSSSSSSPSSFSPPGPEEGDAKSGEKVEVRLLPVAVRDLCRKKDTGAGSSLLALAPLGPSRGPGKAAALAGLGGSPGHLAKAAPRQDEPLEESLNAAAAVPGSAVSGKGAKETPVSSETVGVAGSPKPAVASGDGDAAGGAEKRTPGEGPKAGGPLGERHSEERQTGKGEEKGKQVSALARGVKPPPVVAQRSNVCAAKKRPGAPAGTSGLASRGVGSGPSGLEKGASVSEEVKSKEERQGKTPTPAPVGGLSLPSASPGPSSVARTGSAGIRAPAAKSAIGRGFVGTPQTPEGATQRGGASLGALAGKGEGPKGPKGASEGSKGASEGPVGRVGSSREERGEEQRRGGSVKKDYKRGRTRRRVLSESESSSESSESSDSSNSSDSSSSDPSSSEDEDSRNEEKRPDVPIKRHRLVRRQREEQTEQEGGEADAEKEKGKDETKERRGGSEDNEGKEAKEGKEERVQERLETGGLQRSASLCLAAKDDDAGPQPALLAEAETGDVQDDRSAQGSDEEKVGGRGKRRRGGAPGRGRKRGRGRRDDAAKATTPQPPPKVEAKRRGRSGRRASPSGMVAAEGQAPEGEDEALTSASGASFSQEKGASFIETPLLPADVRLCFSPARSTSGNATASPPSRSFPSERIPRDSGGVGDSSCGGGGSSPGAKTPVDGVREEGGGRQSETPVSLAPSGRGRGKRRRSEGNPPPRRSVRLRGETSSPPFSRVSQAPSFPAVLASPPSVSSPVSVGRGVEADLLEDRGRGPVGSDSPFAVSLFVDGEGEASPGGGLSAAASDSRRDPAGGDEDGDRRGDSHPASGAAVEPNTPGRLADRAAAEEVDAAESPPKRKGKNLRV</sequence>
<feature type="region of interest" description="Disordered" evidence="1">
    <location>
        <begin position="1704"/>
        <end position="1934"/>
    </location>
</feature>
<dbReference type="VEuPathDB" id="ToxoDB:TGRUB_264890"/>
<feature type="compositionally biased region" description="Basic and acidic residues" evidence="1">
    <location>
        <begin position="575"/>
        <end position="591"/>
    </location>
</feature>
<feature type="region of interest" description="Disordered" evidence="1">
    <location>
        <begin position="575"/>
        <end position="594"/>
    </location>
</feature>
<reference evidence="2 3" key="1">
    <citation type="submission" date="2014-05" db="EMBL/GenBank/DDBJ databases">
        <authorList>
            <person name="Sibley D."/>
            <person name="Venepally P."/>
            <person name="Karamycheva S."/>
            <person name="Hadjithomas M."/>
            <person name="Khan A."/>
            <person name="Brunk B."/>
            <person name="Roos D."/>
            <person name="Caler E."/>
            <person name="Lorenzi H."/>
        </authorList>
    </citation>
    <scope>NUCLEOTIDE SEQUENCE [LARGE SCALE GENOMIC DNA]</scope>
    <source>
        <strain evidence="2 3">RUB</strain>
    </source>
</reference>
<feature type="compositionally biased region" description="Basic and acidic residues" evidence="1">
    <location>
        <begin position="483"/>
        <end position="497"/>
    </location>
</feature>
<evidence type="ECO:0000256" key="1">
    <source>
        <dbReference type="SAM" id="MobiDB-lite"/>
    </source>
</evidence>
<feature type="compositionally biased region" description="Basic and acidic residues" evidence="1">
    <location>
        <begin position="1485"/>
        <end position="1494"/>
    </location>
</feature>
<feature type="compositionally biased region" description="Basic residues" evidence="1">
    <location>
        <begin position="1604"/>
        <end position="1623"/>
    </location>
</feature>
<feature type="region of interest" description="Disordered" evidence="1">
    <location>
        <begin position="130"/>
        <end position="154"/>
    </location>
</feature>
<feature type="region of interest" description="Disordered" evidence="1">
    <location>
        <begin position="1"/>
        <end position="86"/>
    </location>
</feature>
<feature type="compositionally biased region" description="Pro residues" evidence="1">
    <location>
        <begin position="16"/>
        <end position="25"/>
    </location>
</feature>
<feature type="region of interest" description="Disordered" evidence="1">
    <location>
        <begin position="538"/>
        <end position="562"/>
    </location>
</feature>
<accession>A0A086LNN8</accession>
<feature type="compositionally biased region" description="Basic and acidic residues" evidence="1">
    <location>
        <begin position="1315"/>
        <end position="1325"/>
    </location>
</feature>
<feature type="compositionally biased region" description="Basic and acidic residues" evidence="1">
    <location>
        <begin position="1420"/>
        <end position="1437"/>
    </location>
</feature>
<feature type="region of interest" description="Disordered" evidence="1">
    <location>
        <begin position="821"/>
        <end position="843"/>
    </location>
</feature>
<feature type="compositionally biased region" description="Basic residues" evidence="1">
    <location>
        <begin position="1438"/>
        <end position="1447"/>
    </location>
</feature>
<feature type="compositionally biased region" description="Basic and acidic residues" evidence="1">
    <location>
        <begin position="1516"/>
        <end position="1554"/>
    </location>
</feature>
<proteinExistence type="predicted"/>
<feature type="compositionally biased region" description="Basic and acidic residues" evidence="1">
    <location>
        <begin position="1241"/>
        <end position="1258"/>
    </location>
</feature>
<feature type="compositionally biased region" description="Basic and acidic residues" evidence="1">
    <location>
        <begin position="831"/>
        <end position="843"/>
    </location>
</feature>
<name>A0A086LNN8_TOXGO</name>
<feature type="compositionally biased region" description="Basic and acidic residues" evidence="1">
    <location>
        <begin position="1589"/>
        <end position="1603"/>
    </location>
</feature>
<organism evidence="2 3">
    <name type="scientific">Toxoplasma gondii RUB</name>
    <dbReference type="NCBI Taxonomy" id="935652"/>
    <lineage>
        <taxon>Eukaryota</taxon>
        <taxon>Sar</taxon>
        <taxon>Alveolata</taxon>
        <taxon>Apicomplexa</taxon>
        <taxon>Conoidasida</taxon>
        <taxon>Coccidia</taxon>
        <taxon>Eucoccidiorida</taxon>
        <taxon>Eimeriorina</taxon>
        <taxon>Sarcocystidae</taxon>
        <taxon>Toxoplasma</taxon>
    </lineage>
</organism>
<evidence type="ECO:0000313" key="2">
    <source>
        <dbReference type="EMBL" id="KFG58256.1"/>
    </source>
</evidence>
<feature type="compositionally biased region" description="Low complexity" evidence="1">
    <location>
        <begin position="1084"/>
        <end position="1094"/>
    </location>
</feature>
<feature type="compositionally biased region" description="Basic and acidic residues" evidence="1">
    <location>
        <begin position="1875"/>
        <end position="1893"/>
    </location>
</feature>
<dbReference type="OrthoDB" id="332876at2759"/>
<feature type="compositionally biased region" description="Basic and acidic residues" evidence="1">
    <location>
        <begin position="465"/>
        <end position="476"/>
    </location>
</feature>
<gene>
    <name evidence="2" type="ORF">TGRUB_264890</name>
</gene>
<feature type="compositionally biased region" description="Gly residues" evidence="1">
    <location>
        <begin position="1731"/>
        <end position="1744"/>
    </location>
</feature>
<feature type="compositionally biased region" description="Polar residues" evidence="1">
    <location>
        <begin position="538"/>
        <end position="548"/>
    </location>
</feature>
<evidence type="ECO:0000313" key="3">
    <source>
        <dbReference type="Proteomes" id="UP000028834"/>
    </source>
</evidence>
<feature type="region of interest" description="Disordered" evidence="1">
    <location>
        <begin position="1134"/>
        <end position="1683"/>
    </location>
</feature>
<feature type="region of interest" description="Disordered" evidence="1">
    <location>
        <begin position="1084"/>
        <end position="1110"/>
    </location>
</feature>
<feature type="compositionally biased region" description="Polar residues" evidence="1">
    <location>
        <begin position="1705"/>
        <end position="1721"/>
    </location>
</feature>
<feature type="compositionally biased region" description="Low complexity" evidence="1">
    <location>
        <begin position="1180"/>
        <end position="1192"/>
    </location>
</feature>
<dbReference type="Proteomes" id="UP000028834">
    <property type="component" value="Unassembled WGS sequence"/>
</dbReference>
<protein>
    <submittedName>
        <fullName evidence="2">Uncharacterized protein</fullName>
    </submittedName>
</protein>
<feature type="compositionally biased region" description="Low complexity" evidence="1">
    <location>
        <begin position="1451"/>
        <end position="1476"/>
    </location>
</feature>
<feature type="compositionally biased region" description="Low complexity" evidence="1">
    <location>
        <begin position="1332"/>
        <end position="1349"/>
    </location>
</feature>
<feature type="region of interest" description="Disordered" evidence="1">
    <location>
        <begin position="185"/>
        <end position="209"/>
    </location>
</feature>
<feature type="compositionally biased region" description="Low complexity" evidence="1">
    <location>
        <begin position="1809"/>
        <end position="1828"/>
    </location>
</feature>
<feature type="region of interest" description="Disordered" evidence="1">
    <location>
        <begin position="350"/>
        <end position="369"/>
    </location>
</feature>
<feature type="region of interest" description="Disordered" evidence="1">
    <location>
        <begin position="398"/>
        <end position="421"/>
    </location>
</feature>
<feature type="region of interest" description="Disordered" evidence="1">
    <location>
        <begin position="301"/>
        <end position="336"/>
    </location>
</feature>
<feature type="compositionally biased region" description="Polar residues" evidence="1">
    <location>
        <begin position="1797"/>
        <end position="1808"/>
    </location>
</feature>
<feature type="compositionally biased region" description="Polar residues" evidence="1">
    <location>
        <begin position="1673"/>
        <end position="1683"/>
    </location>
</feature>
<feature type="region of interest" description="Disordered" evidence="1">
    <location>
        <begin position="465"/>
        <end position="497"/>
    </location>
</feature>